<keyword evidence="1" id="KW-0547">Nucleotide-binding</keyword>
<organism evidence="1">
    <name type="scientific">Pseudomonas marincola</name>
    <dbReference type="NCBI Taxonomy" id="437900"/>
    <lineage>
        <taxon>Bacteria</taxon>
        <taxon>Pseudomonadati</taxon>
        <taxon>Pseudomonadota</taxon>
        <taxon>Gammaproteobacteria</taxon>
        <taxon>Pseudomonadales</taxon>
        <taxon>Pseudomonadaceae</taxon>
        <taxon>Pseudomonas</taxon>
    </lineage>
</organism>
<dbReference type="Pfam" id="PF14375">
    <property type="entry name" value="Cys_rich_CWC"/>
    <property type="match status" value="1"/>
</dbReference>
<proteinExistence type="predicted"/>
<reference evidence="1" key="1">
    <citation type="submission" date="2019-02" db="EMBL/GenBank/DDBJ databases">
        <authorList>
            <consortium name="Genoscope - CEA"/>
            <person name="William W."/>
        </authorList>
    </citation>
    <scope>NUCLEOTIDE SEQUENCE [LARGE SCALE GENOMIC DNA]</scope>
    <source>
        <strain evidence="1">YSy11</strain>
    </source>
</reference>
<accession>A0A653DY32</accession>
<dbReference type="EMBL" id="LR215729">
    <property type="protein sequence ID" value="VEV95343.1"/>
    <property type="molecule type" value="Genomic_DNA"/>
</dbReference>
<keyword evidence="1" id="KW-0347">Helicase</keyword>
<protein>
    <submittedName>
        <fullName evidence="1">DNA or RNA helicase of superfamily II</fullName>
    </submittedName>
</protein>
<dbReference type="GO" id="GO:0004386">
    <property type="term" value="F:helicase activity"/>
    <property type="evidence" value="ECO:0007669"/>
    <property type="project" value="UniProtKB-KW"/>
</dbReference>
<gene>
    <name evidence="1" type="ORF">PMYSY11_0296</name>
</gene>
<keyword evidence="1" id="KW-0378">Hydrolase</keyword>
<keyword evidence="1" id="KW-0067">ATP-binding</keyword>
<evidence type="ECO:0000313" key="1">
    <source>
        <dbReference type="EMBL" id="VEV95343.1"/>
    </source>
</evidence>
<name>A0A653DY32_9PSED</name>
<dbReference type="RefSeq" id="WP_150547366.1">
    <property type="nucleotide sequence ID" value="NZ_LR215729.2"/>
</dbReference>
<sequence length="74" mass="8002">MTNAQNICPLCGQLNQCAQAGSTVAVESCWCFAKKIDPRILEQIPAGIDRSCICPRCAMALPKEPEPAVSEPKR</sequence>
<dbReference type="AlphaFoldDB" id="A0A653DY32"/>
<dbReference type="InterPro" id="IPR032720">
    <property type="entry name" value="Cys_rich_CWC"/>
</dbReference>